<protein>
    <submittedName>
        <fullName evidence="4">Prophage CPS-53 integrase</fullName>
    </submittedName>
</protein>
<name>A0A4U9VQN0_SERFO</name>
<comment type="similarity">
    <text evidence="1">Belongs to the 'phage' integrase family.</text>
</comment>
<dbReference type="InterPro" id="IPR050808">
    <property type="entry name" value="Phage_Integrase"/>
</dbReference>
<dbReference type="AlphaFoldDB" id="A0A4U9VQN0"/>
<keyword evidence="2" id="KW-0229">DNA integration</keyword>
<evidence type="ECO:0000313" key="4">
    <source>
        <dbReference type="EMBL" id="VTR45814.1"/>
    </source>
</evidence>
<dbReference type="EMBL" id="CABEEZ010000114">
    <property type="protein sequence ID" value="VTR45814.1"/>
    <property type="molecule type" value="Genomic_DNA"/>
</dbReference>
<proteinExistence type="inferred from homology"/>
<dbReference type="InterPro" id="IPR038488">
    <property type="entry name" value="Integrase_DNA-bd_sf"/>
</dbReference>
<gene>
    <name evidence="4" type="primary">intS_1</name>
    <name evidence="4" type="ORF">NCTC12965_05292</name>
</gene>
<dbReference type="Pfam" id="PF13356">
    <property type="entry name" value="Arm-DNA-bind_3"/>
    <property type="match status" value="1"/>
</dbReference>
<organism evidence="4">
    <name type="scientific">Serratia fonticola</name>
    <dbReference type="NCBI Taxonomy" id="47917"/>
    <lineage>
        <taxon>Bacteria</taxon>
        <taxon>Pseudomonadati</taxon>
        <taxon>Pseudomonadota</taxon>
        <taxon>Gammaproteobacteria</taxon>
        <taxon>Enterobacterales</taxon>
        <taxon>Yersiniaceae</taxon>
        <taxon>Serratia</taxon>
    </lineage>
</organism>
<evidence type="ECO:0000256" key="1">
    <source>
        <dbReference type="ARBA" id="ARBA00008857"/>
    </source>
</evidence>
<dbReference type="InterPro" id="IPR025166">
    <property type="entry name" value="Integrase_DNA_bind_dom"/>
</dbReference>
<evidence type="ECO:0000256" key="2">
    <source>
        <dbReference type="ARBA" id="ARBA00022908"/>
    </source>
</evidence>
<dbReference type="RefSeq" id="WP_051346228.1">
    <property type="nucleotide sequence ID" value="NZ_CAMKUH010000007.1"/>
</dbReference>
<dbReference type="PANTHER" id="PTHR30629:SF2">
    <property type="entry name" value="PROPHAGE INTEGRASE INTS-RELATED"/>
    <property type="match status" value="1"/>
</dbReference>
<dbReference type="GeneID" id="30320174"/>
<reference evidence="4" key="1">
    <citation type="submission" date="2019-05" db="EMBL/GenBank/DDBJ databases">
        <authorList>
            <consortium name="Pathogen Informatics"/>
        </authorList>
    </citation>
    <scope>NUCLEOTIDE SEQUENCE [LARGE SCALE GENOMIC DNA]</scope>
    <source>
        <strain evidence="4">NCTC12965</strain>
    </source>
</reference>
<dbReference type="Gene3D" id="3.30.160.390">
    <property type="entry name" value="Integrase, DNA-binding domain"/>
    <property type="match status" value="1"/>
</dbReference>
<accession>A0A4U9VQN0</accession>
<dbReference type="PANTHER" id="PTHR30629">
    <property type="entry name" value="PROPHAGE INTEGRASE"/>
    <property type="match status" value="1"/>
</dbReference>
<dbReference type="GO" id="GO:0015074">
    <property type="term" value="P:DNA integration"/>
    <property type="evidence" value="ECO:0007669"/>
    <property type="project" value="UniProtKB-KW"/>
</dbReference>
<sequence>MPPKQIKTINNQTIASLDTRSKPYKFSIGRGLYLLVVPTGSKYWRLKYRIDGKEKSLAFGTYPAVTISEAIMLREEARAKIKDGYDPAIDKTLEREQRRQERTKQAFQLSLTEPGGLIIKTTKQTLSLTPEQTQAVKAFLLSGGNNDAIN</sequence>
<feature type="domain" description="Integrase DNA-binding" evidence="3">
    <location>
        <begin position="16"/>
        <end position="91"/>
    </location>
</feature>
<evidence type="ECO:0000259" key="3">
    <source>
        <dbReference type="Pfam" id="PF13356"/>
    </source>
</evidence>